<dbReference type="GO" id="GO:0016020">
    <property type="term" value="C:membrane"/>
    <property type="evidence" value="ECO:0007669"/>
    <property type="project" value="InterPro"/>
</dbReference>
<keyword evidence="1" id="KW-0472">Membrane</keyword>
<feature type="transmembrane region" description="Helical" evidence="1">
    <location>
        <begin position="82"/>
        <end position="102"/>
    </location>
</feature>
<dbReference type="Pfam" id="PF00892">
    <property type="entry name" value="EamA"/>
    <property type="match status" value="2"/>
</dbReference>
<organism evidence="3 4">
    <name type="scientific">Candidatus Liberibacter europaeus</name>
    <dbReference type="NCBI Taxonomy" id="744859"/>
    <lineage>
        <taxon>Bacteria</taxon>
        <taxon>Pseudomonadati</taxon>
        <taxon>Pseudomonadota</taxon>
        <taxon>Alphaproteobacteria</taxon>
        <taxon>Hyphomicrobiales</taxon>
        <taxon>Rhizobiaceae</taxon>
        <taxon>Liberibacter</taxon>
    </lineage>
</organism>
<gene>
    <name evidence="3" type="ORF">C4617_03135</name>
</gene>
<keyword evidence="1" id="KW-1133">Transmembrane helix</keyword>
<sequence length="301" mass="33587">MQNSANSEKNNNHGSVLGATCMCFAYIMWGLTPLYTQFMEDIPFAEVVTHRILWSLPGIFFAVAYFSKNLSSLKSTIKNTRVLSMLVLSTTLLACHWGVFVYALLSKRGFETSLSFFITPILSIAMGAIILKERLNRLQIVATLLTGGALAIMTIYNGMPLLSVGIAITWSGYCFTRKTIKADSNIGFLVEMLILAIPALFYTFWLLVKGNAYFLKSFPDTAFLMGYGIINSLVFCVFSYGIKKTRLSTVGIMEYIAPIMILANTTLILKQPINRVDVIVFIIVFVSMLIYMMPTVLGDRK</sequence>
<dbReference type="AlphaFoldDB" id="A0A2T4VYE9"/>
<feature type="transmembrane region" description="Helical" evidence="1">
    <location>
        <begin position="161"/>
        <end position="176"/>
    </location>
</feature>
<dbReference type="InterPro" id="IPR037185">
    <property type="entry name" value="EmrE-like"/>
</dbReference>
<dbReference type="PANTHER" id="PTHR22911">
    <property type="entry name" value="ACYL-MALONYL CONDENSING ENZYME-RELATED"/>
    <property type="match status" value="1"/>
</dbReference>
<name>A0A2T4VYE9_9HYPH</name>
<comment type="caution">
    <text evidence="3">The sequence shown here is derived from an EMBL/GenBank/DDBJ whole genome shotgun (WGS) entry which is preliminary data.</text>
</comment>
<feature type="transmembrane region" description="Helical" evidence="1">
    <location>
        <begin position="252"/>
        <end position="273"/>
    </location>
</feature>
<feature type="transmembrane region" description="Helical" evidence="1">
    <location>
        <begin position="12"/>
        <end position="32"/>
    </location>
</feature>
<feature type="transmembrane region" description="Helical" evidence="1">
    <location>
        <begin position="222"/>
        <end position="240"/>
    </location>
</feature>
<feature type="transmembrane region" description="Helical" evidence="1">
    <location>
        <begin position="188"/>
        <end position="207"/>
    </location>
</feature>
<accession>A0A2T4VYE9</accession>
<feature type="transmembrane region" description="Helical" evidence="1">
    <location>
        <begin position="52"/>
        <end position="70"/>
    </location>
</feature>
<feature type="transmembrane region" description="Helical" evidence="1">
    <location>
        <begin position="279"/>
        <end position="297"/>
    </location>
</feature>
<dbReference type="EMBL" id="PSQJ01000002">
    <property type="protein sequence ID" value="PTL86807.1"/>
    <property type="molecule type" value="Genomic_DNA"/>
</dbReference>
<reference evidence="4" key="1">
    <citation type="submission" date="2018-02" db="EMBL/GenBank/DDBJ databases">
        <title>Genome sequence of Candidatus Liberibacter europaeus.</title>
        <authorList>
            <person name="Frampton R.A."/>
            <person name="Thompson S.M."/>
            <person name="David C."/>
            <person name="Addison S.M."/>
            <person name="Smith G.R."/>
        </authorList>
    </citation>
    <scope>NUCLEOTIDE SEQUENCE [LARGE SCALE GENOMIC DNA]</scope>
</reference>
<evidence type="ECO:0000259" key="2">
    <source>
        <dbReference type="Pfam" id="PF00892"/>
    </source>
</evidence>
<protein>
    <recommendedName>
        <fullName evidence="2">EamA domain-containing protein</fullName>
    </recommendedName>
</protein>
<feature type="transmembrane region" description="Helical" evidence="1">
    <location>
        <begin position="138"/>
        <end position="155"/>
    </location>
</feature>
<proteinExistence type="predicted"/>
<feature type="domain" description="EamA" evidence="2">
    <location>
        <begin position="161"/>
        <end position="291"/>
    </location>
</feature>
<keyword evidence="1" id="KW-0812">Transmembrane</keyword>
<evidence type="ECO:0000313" key="4">
    <source>
        <dbReference type="Proteomes" id="UP000240811"/>
    </source>
</evidence>
<evidence type="ECO:0000256" key="1">
    <source>
        <dbReference type="SAM" id="Phobius"/>
    </source>
</evidence>
<evidence type="ECO:0000313" key="3">
    <source>
        <dbReference type="EMBL" id="PTL86807.1"/>
    </source>
</evidence>
<dbReference type="Proteomes" id="UP000240811">
    <property type="component" value="Unassembled WGS sequence"/>
</dbReference>
<feature type="transmembrane region" description="Helical" evidence="1">
    <location>
        <begin position="114"/>
        <end position="131"/>
    </location>
</feature>
<dbReference type="PANTHER" id="PTHR22911:SF137">
    <property type="entry name" value="SOLUTE CARRIER FAMILY 35 MEMBER G2-RELATED"/>
    <property type="match status" value="1"/>
</dbReference>
<feature type="domain" description="EamA" evidence="2">
    <location>
        <begin position="17"/>
        <end position="154"/>
    </location>
</feature>
<dbReference type="SUPFAM" id="SSF103481">
    <property type="entry name" value="Multidrug resistance efflux transporter EmrE"/>
    <property type="match status" value="2"/>
</dbReference>
<dbReference type="InterPro" id="IPR000620">
    <property type="entry name" value="EamA_dom"/>
</dbReference>